<reference evidence="2 3" key="1">
    <citation type="submission" date="2020-03" db="EMBL/GenBank/DDBJ databases">
        <title>Genomic Encyclopedia of Type Strains, Phase IV (KMG-V): Genome sequencing to study the core and pangenomes of soil and plant-associated prokaryotes.</title>
        <authorList>
            <person name="Whitman W."/>
        </authorList>
    </citation>
    <scope>NUCLEOTIDE SEQUENCE [LARGE SCALE GENOMIC DNA]</scope>
    <source>
        <strain evidence="2 3">1B</strain>
    </source>
</reference>
<dbReference type="RefSeq" id="WP_168674392.1">
    <property type="nucleotide sequence ID" value="NZ_JAAVTK010000011.1"/>
</dbReference>
<dbReference type="Proteomes" id="UP000717634">
    <property type="component" value="Unassembled WGS sequence"/>
</dbReference>
<name>A0ABX1HNV7_9BACT</name>
<dbReference type="EMBL" id="JAAVTK010000011">
    <property type="protein sequence ID" value="NKI90797.1"/>
    <property type="molecule type" value="Genomic_DNA"/>
</dbReference>
<feature type="signal peptide" evidence="1">
    <location>
        <begin position="1"/>
        <end position="20"/>
    </location>
</feature>
<keyword evidence="1" id="KW-0732">Signal</keyword>
<organism evidence="2 3">
    <name type="scientific">Hymenobacter artigasi</name>
    <dbReference type="NCBI Taxonomy" id="2719616"/>
    <lineage>
        <taxon>Bacteria</taxon>
        <taxon>Pseudomonadati</taxon>
        <taxon>Bacteroidota</taxon>
        <taxon>Cytophagia</taxon>
        <taxon>Cytophagales</taxon>
        <taxon>Hymenobacteraceae</taxon>
        <taxon>Hymenobacter</taxon>
    </lineage>
</organism>
<evidence type="ECO:0000256" key="1">
    <source>
        <dbReference type="SAM" id="SignalP"/>
    </source>
</evidence>
<evidence type="ECO:0008006" key="4">
    <source>
        <dbReference type="Google" id="ProtNLM"/>
    </source>
</evidence>
<evidence type="ECO:0000313" key="3">
    <source>
        <dbReference type="Proteomes" id="UP000717634"/>
    </source>
</evidence>
<accession>A0ABX1HNV7</accession>
<sequence>MDSKPTRFAYWLLGSLCAMAAVSCNSEKQDPDPNLVAVRYAQTQCADRWGQAQGTQQLITVAQTYLAQQGLTLHQPSASVKNAGMVCNACSCTTGLVLEGTVQSADLPAVLALGFNKQ</sequence>
<comment type="caution">
    <text evidence="2">The sequence shown here is derived from an EMBL/GenBank/DDBJ whole genome shotgun (WGS) entry which is preliminary data.</text>
</comment>
<feature type="chain" id="PRO_5046168088" description="Lipoprotein" evidence="1">
    <location>
        <begin position="21"/>
        <end position="118"/>
    </location>
</feature>
<evidence type="ECO:0000313" key="2">
    <source>
        <dbReference type="EMBL" id="NKI90797.1"/>
    </source>
</evidence>
<protein>
    <recommendedName>
        <fullName evidence="4">Lipoprotein</fullName>
    </recommendedName>
</protein>
<dbReference type="PROSITE" id="PS51257">
    <property type="entry name" value="PROKAR_LIPOPROTEIN"/>
    <property type="match status" value="1"/>
</dbReference>
<proteinExistence type="predicted"/>
<keyword evidence="3" id="KW-1185">Reference proteome</keyword>
<gene>
    <name evidence="2" type="ORF">HBN54_003407</name>
</gene>